<keyword evidence="1" id="KW-0812">Transmembrane</keyword>
<keyword evidence="3" id="KW-1185">Reference proteome</keyword>
<dbReference type="Proteomes" id="UP001153678">
    <property type="component" value="Unassembled WGS sequence"/>
</dbReference>
<feature type="transmembrane region" description="Helical" evidence="1">
    <location>
        <begin position="73"/>
        <end position="95"/>
    </location>
</feature>
<dbReference type="AlphaFoldDB" id="A0A9W4SVF5"/>
<organism evidence="2 3">
    <name type="scientific">Funneliformis geosporum</name>
    <dbReference type="NCBI Taxonomy" id="1117311"/>
    <lineage>
        <taxon>Eukaryota</taxon>
        <taxon>Fungi</taxon>
        <taxon>Fungi incertae sedis</taxon>
        <taxon>Mucoromycota</taxon>
        <taxon>Glomeromycotina</taxon>
        <taxon>Glomeromycetes</taxon>
        <taxon>Glomerales</taxon>
        <taxon>Glomeraceae</taxon>
        <taxon>Funneliformis</taxon>
    </lineage>
</organism>
<feature type="transmembrane region" description="Helical" evidence="1">
    <location>
        <begin position="26"/>
        <end position="52"/>
    </location>
</feature>
<sequence>MATKEENFGVLISSLNCKGSKNTRNFYGYVIPTMSLVLVAFIMTCHTSFILYNRWKKFNGNMNRTTAIKLGRAVRLNILCPFMSASIGILLFLIFGSKKSAALFLPFCYYVPPDKPIRAPINDYDEKVIERCISTHSSV</sequence>
<reference evidence="2" key="1">
    <citation type="submission" date="2022-08" db="EMBL/GenBank/DDBJ databases">
        <authorList>
            <person name="Kallberg Y."/>
            <person name="Tangrot J."/>
            <person name="Rosling A."/>
        </authorList>
    </citation>
    <scope>NUCLEOTIDE SEQUENCE</scope>
    <source>
        <strain evidence="2">Wild A</strain>
    </source>
</reference>
<evidence type="ECO:0000313" key="3">
    <source>
        <dbReference type="Proteomes" id="UP001153678"/>
    </source>
</evidence>
<name>A0A9W4SVF5_9GLOM</name>
<proteinExistence type="predicted"/>
<gene>
    <name evidence="2" type="ORF">FWILDA_LOCUS10875</name>
</gene>
<comment type="caution">
    <text evidence="2">The sequence shown here is derived from an EMBL/GenBank/DDBJ whole genome shotgun (WGS) entry which is preliminary data.</text>
</comment>
<dbReference type="OrthoDB" id="2405034at2759"/>
<keyword evidence="1" id="KW-0472">Membrane</keyword>
<keyword evidence="1" id="KW-1133">Transmembrane helix</keyword>
<dbReference type="EMBL" id="CAMKVN010002908">
    <property type="protein sequence ID" value="CAI2183033.1"/>
    <property type="molecule type" value="Genomic_DNA"/>
</dbReference>
<accession>A0A9W4SVF5</accession>
<protein>
    <submittedName>
        <fullName evidence="2">1265_t:CDS:1</fullName>
    </submittedName>
</protein>
<evidence type="ECO:0000256" key="1">
    <source>
        <dbReference type="SAM" id="Phobius"/>
    </source>
</evidence>
<evidence type="ECO:0000313" key="2">
    <source>
        <dbReference type="EMBL" id="CAI2183033.1"/>
    </source>
</evidence>